<gene>
    <name evidence="1" type="ORF">FPE_LOCUS359</name>
</gene>
<evidence type="ECO:0000313" key="1">
    <source>
        <dbReference type="EMBL" id="CAI9752928.1"/>
    </source>
</evidence>
<name>A0AAD1YMN3_9LAMI</name>
<dbReference type="EMBL" id="OU503036">
    <property type="protein sequence ID" value="CAI9752928.1"/>
    <property type="molecule type" value="Genomic_DNA"/>
</dbReference>
<keyword evidence="2" id="KW-1185">Reference proteome</keyword>
<sequence length="100" mass="11396">MIEVVSCSRQGRLSLKGINFCMQGRMKGLGTLLPWMISLISAANCYCSRKDEGTGCLTSLEDAQILPLQLDYCLELFVWIGNFKNYQYQYLQEKSRVSDL</sequence>
<accession>A0AAD1YMN3</accession>
<evidence type="ECO:0000313" key="2">
    <source>
        <dbReference type="Proteomes" id="UP000834106"/>
    </source>
</evidence>
<reference evidence="1" key="1">
    <citation type="submission" date="2023-05" db="EMBL/GenBank/DDBJ databases">
        <authorList>
            <person name="Huff M."/>
        </authorList>
    </citation>
    <scope>NUCLEOTIDE SEQUENCE</scope>
</reference>
<dbReference type="AlphaFoldDB" id="A0AAD1YMN3"/>
<organism evidence="1 2">
    <name type="scientific">Fraxinus pennsylvanica</name>
    <dbReference type="NCBI Taxonomy" id="56036"/>
    <lineage>
        <taxon>Eukaryota</taxon>
        <taxon>Viridiplantae</taxon>
        <taxon>Streptophyta</taxon>
        <taxon>Embryophyta</taxon>
        <taxon>Tracheophyta</taxon>
        <taxon>Spermatophyta</taxon>
        <taxon>Magnoliopsida</taxon>
        <taxon>eudicotyledons</taxon>
        <taxon>Gunneridae</taxon>
        <taxon>Pentapetalae</taxon>
        <taxon>asterids</taxon>
        <taxon>lamiids</taxon>
        <taxon>Lamiales</taxon>
        <taxon>Oleaceae</taxon>
        <taxon>Oleeae</taxon>
        <taxon>Fraxinus</taxon>
    </lineage>
</organism>
<protein>
    <submittedName>
        <fullName evidence="1">Uncharacterized protein</fullName>
    </submittedName>
</protein>
<dbReference type="Proteomes" id="UP000834106">
    <property type="component" value="Chromosome 1"/>
</dbReference>
<proteinExistence type="predicted"/>